<sequence length="614" mass="68628">MSGLVSGYGSSDEEDTVDQAQAVNYDASAAIRPAPEDDDEDEDDDAAAEQAKKDLYGLSGVAGSLNKANRTDRGVKVAAAPDVLAEDPNAPTAMITRPTDKVMNVNITYDDMMRPVLGPDNPFDTRKNKGMNSLAGHVEEQSMDAHSFLQQQRTFAVHGYALNPSAVSNDPSSTYVGNVASAAENNFALIENIKGTHMSRRENKRKRQGKGDAGVVDGDGAYLGPWAGWEGEKEEGVEELEEDAEEWRAEKRRREEQQEATREKMKKAGEEKSIFHGKSLTDYAGRTYMHIPTDLGVNLKPDEDTPAVESFIPQTCAHTWTGHTKAVSAIRLFPKSGHLLLSASMDTKIKLWDVYHEGNVLRTFMGHTKAVKDICFNNDGTKFLSAAYDRQIKLWDTETGQCIQAFSNGKIPHCVKFNPDEDKQHIFLAGMQDKKIIQYDLRQKEITQEYDQHLGPVNTITWVDNNRRFLTTSDDKTIRGWDYDIPVVIKYIAEPYMHSMPAVTVHPNKKWFAAQSLDNQILVYSTDGFRQNRKKRFAGHTIAGYACAIGFSPDGRFVSSGDGQGNMVFWDWKGGKILKRLHAHKQVVIDHAWLPNEHSKLVTASWDGTIKLWI</sequence>
<dbReference type="GO" id="GO:0000398">
    <property type="term" value="P:mRNA splicing, via spliceosome"/>
    <property type="evidence" value="ECO:0007669"/>
    <property type="project" value="InterPro"/>
</dbReference>
<dbReference type="PRINTS" id="PR00320">
    <property type="entry name" value="GPROTEINBRPT"/>
</dbReference>
<gene>
    <name evidence="11" type="ORF">FFLO_04213</name>
</gene>
<keyword evidence="2 9" id="KW-0853">WD repeat</keyword>
<dbReference type="FunFam" id="2.130.10.10:FF:000034">
    <property type="entry name" value="Pre-mRNA-processing factor 17, putative"/>
    <property type="match status" value="1"/>
</dbReference>
<feature type="region of interest" description="Disordered" evidence="10">
    <location>
        <begin position="198"/>
        <end position="217"/>
    </location>
</feature>
<dbReference type="InterPro" id="IPR036322">
    <property type="entry name" value="WD40_repeat_dom_sf"/>
</dbReference>
<feature type="repeat" description="WD" evidence="9">
    <location>
        <begin position="581"/>
        <end position="614"/>
    </location>
</feature>
<dbReference type="SMART" id="SM00320">
    <property type="entry name" value="WD40"/>
    <property type="match status" value="7"/>
</dbReference>
<dbReference type="InterPro" id="IPR015943">
    <property type="entry name" value="WD40/YVTN_repeat-like_dom_sf"/>
</dbReference>
<comment type="caution">
    <text evidence="11">The sequence shown here is derived from an EMBL/GenBank/DDBJ whole genome shotgun (WGS) entry which is preliminary data.</text>
</comment>
<dbReference type="InterPro" id="IPR020472">
    <property type="entry name" value="WD40_PAC1"/>
</dbReference>
<evidence type="ECO:0000313" key="11">
    <source>
        <dbReference type="EMBL" id="KAG7531629.1"/>
    </source>
</evidence>
<dbReference type="PANTHER" id="PTHR43979:SF1">
    <property type="entry name" value="PRE-MRNA-PROCESSING FACTOR 17"/>
    <property type="match status" value="1"/>
</dbReference>
<evidence type="ECO:0000313" key="12">
    <source>
        <dbReference type="Proteomes" id="UP000812966"/>
    </source>
</evidence>
<dbReference type="EMBL" id="JABELV010000086">
    <property type="protein sequence ID" value="KAG7531629.1"/>
    <property type="molecule type" value="Genomic_DNA"/>
</dbReference>
<feature type="compositionally biased region" description="Acidic residues" evidence="10">
    <location>
        <begin position="232"/>
        <end position="245"/>
    </location>
</feature>
<dbReference type="Gene3D" id="2.130.10.10">
    <property type="entry name" value="YVTN repeat-like/Quinoprotein amine dehydrogenase"/>
    <property type="match status" value="1"/>
</dbReference>
<keyword evidence="7" id="KW-0539">Nucleus</keyword>
<accession>A0A8K0NSG1</accession>
<dbReference type="PROSITE" id="PS50294">
    <property type="entry name" value="WD_REPEATS_REGION"/>
    <property type="match status" value="4"/>
</dbReference>
<evidence type="ECO:0000256" key="4">
    <source>
        <dbReference type="ARBA" id="ARBA00022728"/>
    </source>
</evidence>
<reference evidence="11" key="1">
    <citation type="submission" date="2020-04" db="EMBL/GenBank/DDBJ databases">
        <title>Analysis of mating type loci in Filobasidium floriforme.</title>
        <authorList>
            <person name="Nowrousian M."/>
        </authorList>
    </citation>
    <scope>NUCLEOTIDE SEQUENCE</scope>
    <source>
        <strain evidence="11">CBS 6242</strain>
    </source>
</reference>
<feature type="repeat" description="WD" evidence="9">
    <location>
        <begin position="320"/>
        <end position="354"/>
    </location>
</feature>
<evidence type="ECO:0000256" key="9">
    <source>
        <dbReference type="PROSITE-ProRule" id="PRU00221"/>
    </source>
</evidence>
<keyword evidence="5" id="KW-0677">Repeat</keyword>
<dbReference type="InterPro" id="IPR032847">
    <property type="entry name" value="PRPF17"/>
</dbReference>
<keyword evidence="12" id="KW-1185">Reference proteome</keyword>
<keyword evidence="3" id="KW-0507">mRNA processing</keyword>
<protein>
    <recommendedName>
        <fullName evidence="8">Pre-mRNA-processing factor 17</fullName>
    </recommendedName>
</protein>
<dbReference type="PROSITE" id="PS00678">
    <property type="entry name" value="WD_REPEATS_1"/>
    <property type="match status" value="1"/>
</dbReference>
<feature type="compositionally biased region" description="Acidic residues" evidence="10">
    <location>
        <begin position="36"/>
        <end position="47"/>
    </location>
</feature>
<dbReference type="AlphaFoldDB" id="A0A8K0NSG1"/>
<keyword evidence="6" id="KW-0508">mRNA splicing</keyword>
<keyword evidence="4" id="KW-0747">Spliceosome</keyword>
<organism evidence="11 12">
    <name type="scientific">Filobasidium floriforme</name>
    <dbReference type="NCBI Taxonomy" id="5210"/>
    <lineage>
        <taxon>Eukaryota</taxon>
        <taxon>Fungi</taxon>
        <taxon>Dikarya</taxon>
        <taxon>Basidiomycota</taxon>
        <taxon>Agaricomycotina</taxon>
        <taxon>Tremellomycetes</taxon>
        <taxon>Filobasidiales</taxon>
        <taxon>Filobasidiaceae</taxon>
        <taxon>Filobasidium</taxon>
    </lineage>
</organism>
<evidence type="ECO:0000256" key="3">
    <source>
        <dbReference type="ARBA" id="ARBA00022664"/>
    </source>
</evidence>
<evidence type="ECO:0000256" key="6">
    <source>
        <dbReference type="ARBA" id="ARBA00023187"/>
    </source>
</evidence>
<dbReference type="InterPro" id="IPR001680">
    <property type="entry name" value="WD40_rpt"/>
</dbReference>
<comment type="subcellular location">
    <subcellularLocation>
        <location evidence="1">Nucleus</location>
    </subcellularLocation>
</comment>
<evidence type="ECO:0000256" key="10">
    <source>
        <dbReference type="SAM" id="MobiDB-lite"/>
    </source>
</evidence>
<evidence type="ECO:0000256" key="7">
    <source>
        <dbReference type="ARBA" id="ARBA00023242"/>
    </source>
</evidence>
<evidence type="ECO:0000256" key="5">
    <source>
        <dbReference type="ARBA" id="ARBA00022737"/>
    </source>
</evidence>
<dbReference type="CDD" id="cd00200">
    <property type="entry name" value="WD40"/>
    <property type="match status" value="1"/>
</dbReference>
<feature type="region of interest" description="Disordered" evidence="10">
    <location>
        <begin position="232"/>
        <end position="270"/>
    </location>
</feature>
<name>A0A8K0NSG1_9TREE</name>
<proteinExistence type="predicted"/>
<dbReference type="PANTHER" id="PTHR43979">
    <property type="entry name" value="PRE-MRNA-PROCESSING FACTOR 17"/>
    <property type="match status" value="1"/>
</dbReference>
<dbReference type="Pfam" id="PF00400">
    <property type="entry name" value="WD40"/>
    <property type="match status" value="5"/>
</dbReference>
<dbReference type="GO" id="GO:0003729">
    <property type="term" value="F:mRNA binding"/>
    <property type="evidence" value="ECO:0007669"/>
    <property type="project" value="TreeGrafter"/>
</dbReference>
<evidence type="ECO:0000256" key="2">
    <source>
        <dbReference type="ARBA" id="ARBA00022574"/>
    </source>
</evidence>
<dbReference type="PROSITE" id="PS50082">
    <property type="entry name" value="WD_REPEATS_2"/>
    <property type="match status" value="4"/>
</dbReference>
<feature type="compositionally biased region" description="Basic and acidic residues" evidence="10">
    <location>
        <begin position="246"/>
        <end position="270"/>
    </location>
</feature>
<dbReference type="SUPFAM" id="SSF50978">
    <property type="entry name" value="WD40 repeat-like"/>
    <property type="match status" value="1"/>
</dbReference>
<dbReference type="InterPro" id="IPR019775">
    <property type="entry name" value="WD40_repeat_CS"/>
</dbReference>
<feature type="repeat" description="WD" evidence="9">
    <location>
        <begin position="364"/>
        <end position="405"/>
    </location>
</feature>
<dbReference type="GO" id="GO:0071013">
    <property type="term" value="C:catalytic step 2 spliceosome"/>
    <property type="evidence" value="ECO:0007669"/>
    <property type="project" value="InterPro"/>
</dbReference>
<evidence type="ECO:0000256" key="8">
    <source>
        <dbReference type="ARBA" id="ARBA00068146"/>
    </source>
</evidence>
<feature type="region of interest" description="Disordered" evidence="10">
    <location>
        <begin position="1"/>
        <end position="53"/>
    </location>
</feature>
<dbReference type="Proteomes" id="UP000812966">
    <property type="component" value="Unassembled WGS sequence"/>
</dbReference>
<evidence type="ECO:0000256" key="1">
    <source>
        <dbReference type="ARBA" id="ARBA00004123"/>
    </source>
</evidence>
<feature type="repeat" description="WD" evidence="9">
    <location>
        <begin position="450"/>
        <end position="482"/>
    </location>
</feature>